<keyword evidence="3 6" id="KW-1133">Transmembrane helix</keyword>
<dbReference type="InterPro" id="IPR052337">
    <property type="entry name" value="SAT4-like"/>
</dbReference>
<evidence type="ECO:0000256" key="1">
    <source>
        <dbReference type="ARBA" id="ARBA00004141"/>
    </source>
</evidence>
<dbReference type="PANTHER" id="PTHR33048">
    <property type="entry name" value="PTH11-LIKE INTEGRAL MEMBRANE PROTEIN (AFU_ORTHOLOGUE AFUA_5G11245)"/>
    <property type="match status" value="1"/>
</dbReference>
<comment type="subcellular location">
    <subcellularLocation>
        <location evidence="1">Membrane</location>
        <topology evidence="1">Multi-pass membrane protein</topology>
    </subcellularLocation>
</comment>
<evidence type="ECO:0000256" key="3">
    <source>
        <dbReference type="ARBA" id="ARBA00022989"/>
    </source>
</evidence>
<sequence>MVSTGAEVATLVAFLIIATAVLILRCDIRYRILKNHGLDDVLVILAWCFAFSETSLIALNAGHPRKANLKIFLCTLLLHNFTLTCSKLSILVQFCRVFPSPNRTAKACRIGIVVLVINALVQTVLIIFHCQPVSAFWDVQLLEEGRGICSSSKSLFYPSSIANLLTSIMVFGIPLPSIYNLRLGCKAKISLLIVFGFGFVDLILSVVRIILTSISDPVVRETGGTWSSLESTIAIICASAGALRPFISQSFSRFLFAVRNGRAVRSTYVKEEVDGTDSRSGESV</sequence>
<organism evidence="8 9">
    <name type="scientific">Venturia inaequalis</name>
    <name type="common">Apple scab fungus</name>
    <dbReference type="NCBI Taxonomy" id="5025"/>
    <lineage>
        <taxon>Eukaryota</taxon>
        <taxon>Fungi</taxon>
        <taxon>Dikarya</taxon>
        <taxon>Ascomycota</taxon>
        <taxon>Pezizomycotina</taxon>
        <taxon>Dothideomycetes</taxon>
        <taxon>Pleosporomycetidae</taxon>
        <taxon>Venturiales</taxon>
        <taxon>Venturiaceae</taxon>
        <taxon>Venturia</taxon>
    </lineage>
</organism>
<feature type="transmembrane region" description="Helical" evidence="6">
    <location>
        <begin position="6"/>
        <end position="26"/>
    </location>
</feature>
<name>A0A8H3UFL4_VENIN</name>
<dbReference type="Proteomes" id="UP000447873">
    <property type="component" value="Unassembled WGS sequence"/>
</dbReference>
<keyword evidence="4 6" id="KW-0472">Membrane</keyword>
<feature type="transmembrane region" description="Helical" evidence="6">
    <location>
        <begin position="231"/>
        <end position="247"/>
    </location>
</feature>
<feature type="transmembrane region" description="Helical" evidence="6">
    <location>
        <begin position="191"/>
        <end position="211"/>
    </location>
</feature>
<feature type="transmembrane region" description="Helical" evidence="6">
    <location>
        <begin position="161"/>
        <end position="179"/>
    </location>
</feature>
<evidence type="ECO:0000313" key="9">
    <source>
        <dbReference type="Proteomes" id="UP000447873"/>
    </source>
</evidence>
<evidence type="ECO:0000313" key="8">
    <source>
        <dbReference type="EMBL" id="KAE9968698.1"/>
    </source>
</evidence>
<dbReference type="GO" id="GO:0016020">
    <property type="term" value="C:membrane"/>
    <property type="evidence" value="ECO:0007669"/>
    <property type="project" value="UniProtKB-SubCell"/>
</dbReference>
<dbReference type="PANTHER" id="PTHR33048:SF47">
    <property type="entry name" value="INTEGRAL MEMBRANE PROTEIN-RELATED"/>
    <property type="match status" value="1"/>
</dbReference>
<evidence type="ECO:0000256" key="6">
    <source>
        <dbReference type="SAM" id="Phobius"/>
    </source>
</evidence>
<gene>
    <name evidence="8" type="ORF">EG328_007305</name>
</gene>
<accession>A0A8H3UFL4</accession>
<proteinExistence type="inferred from homology"/>
<dbReference type="AlphaFoldDB" id="A0A8H3UFL4"/>
<feature type="transmembrane region" description="Helical" evidence="6">
    <location>
        <begin position="107"/>
        <end position="128"/>
    </location>
</feature>
<dbReference type="InterPro" id="IPR049326">
    <property type="entry name" value="Rhodopsin_dom_fungi"/>
</dbReference>
<comment type="caution">
    <text evidence="8">The sequence shown here is derived from an EMBL/GenBank/DDBJ whole genome shotgun (WGS) entry which is preliminary data.</text>
</comment>
<evidence type="ECO:0000256" key="5">
    <source>
        <dbReference type="ARBA" id="ARBA00038359"/>
    </source>
</evidence>
<comment type="similarity">
    <text evidence="5">Belongs to the SAT4 family.</text>
</comment>
<evidence type="ECO:0000259" key="7">
    <source>
        <dbReference type="Pfam" id="PF20684"/>
    </source>
</evidence>
<dbReference type="Pfam" id="PF20684">
    <property type="entry name" value="Fung_rhodopsin"/>
    <property type="match status" value="1"/>
</dbReference>
<keyword evidence="2 6" id="KW-0812">Transmembrane</keyword>
<feature type="domain" description="Rhodopsin" evidence="7">
    <location>
        <begin position="24"/>
        <end position="248"/>
    </location>
</feature>
<evidence type="ECO:0000256" key="2">
    <source>
        <dbReference type="ARBA" id="ARBA00022692"/>
    </source>
</evidence>
<evidence type="ECO:0000256" key="4">
    <source>
        <dbReference type="ARBA" id="ARBA00023136"/>
    </source>
</evidence>
<dbReference type="OrthoDB" id="444631at2759"/>
<protein>
    <recommendedName>
        <fullName evidence="7">Rhodopsin domain-containing protein</fullName>
    </recommendedName>
</protein>
<dbReference type="EMBL" id="WNWS01000395">
    <property type="protein sequence ID" value="KAE9968698.1"/>
    <property type="molecule type" value="Genomic_DNA"/>
</dbReference>
<reference evidence="8 9" key="1">
    <citation type="submission" date="2018-12" db="EMBL/GenBank/DDBJ databases">
        <title>Venturia inaequalis Genome Resource.</title>
        <authorList>
            <person name="Lichtner F.J."/>
        </authorList>
    </citation>
    <scope>NUCLEOTIDE SEQUENCE [LARGE SCALE GENOMIC DNA]</scope>
    <source>
        <strain evidence="8 9">120213</strain>
    </source>
</reference>